<accession>A0ACC2F1E9</accession>
<organism evidence="1 2">
    <name type="scientific">Dallia pectoralis</name>
    <name type="common">Alaska blackfish</name>
    <dbReference type="NCBI Taxonomy" id="75939"/>
    <lineage>
        <taxon>Eukaryota</taxon>
        <taxon>Metazoa</taxon>
        <taxon>Chordata</taxon>
        <taxon>Craniata</taxon>
        <taxon>Vertebrata</taxon>
        <taxon>Euteleostomi</taxon>
        <taxon>Actinopterygii</taxon>
        <taxon>Neopterygii</taxon>
        <taxon>Teleostei</taxon>
        <taxon>Protacanthopterygii</taxon>
        <taxon>Esociformes</taxon>
        <taxon>Umbridae</taxon>
        <taxon>Dallia</taxon>
    </lineage>
</organism>
<comment type="caution">
    <text evidence="1">The sequence shown here is derived from an EMBL/GenBank/DDBJ whole genome shotgun (WGS) entry which is preliminary data.</text>
</comment>
<name>A0ACC2F1E9_DALPE</name>
<evidence type="ECO:0000313" key="2">
    <source>
        <dbReference type="Proteomes" id="UP001157502"/>
    </source>
</evidence>
<proteinExistence type="predicted"/>
<keyword evidence="2" id="KW-1185">Reference proteome</keyword>
<gene>
    <name evidence="1" type="ORF">DPEC_G00349170</name>
</gene>
<dbReference type="Proteomes" id="UP001157502">
    <property type="component" value="Chromosome 36"/>
</dbReference>
<dbReference type="EMBL" id="CM055763">
    <property type="protein sequence ID" value="KAJ7985157.1"/>
    <property type="molecule type" value="Genomic_DNA"/>
</dbReference>
<evidence type="ECO:0000313" key="1">
    <source>
        <dbReference type="EMBL" id="KAJ7985157.1"/>
    </source>
</evidence>
<reference evidence="1" key="1">
    <citation type="submission" date="2021-05" db="EMBL/GenBank/DDBJ databases">
        <authorList>
            <person name="Pan Q."/>
            <person name="Jouanno E."/>
            <person name="Zahm M."/>
            <person name="Klopp C."/>
            <person name="Cabau C."/>
            <person name="Louis A."/>
            <person name="Berthelot C."/>
            <person name="Parey E."/>
            <person name="Roest Crollius H."/>
            <person name="Montfort J."/>
            <person name="Robinson-Rechavi M."/>
            <person name="Bouchez O."/>
            <person name="Lampietro C."/>
            <person name="Lopez Roques C."/>
            <person name="Donnadieu C."/>
            <person name="Postlethwait J."/>
            <person name="Bobe J."/>
            <person name="Dillon D."/>
            <person name="Chandos A."/>
            <person name="von Hippel F."/>
            <person name="Guiguen Y."/>
        </authorList>
    </citation>
    <scope>NUCLEOTIDE SEQUENCE</scope>
    <source>
        <strain evidence="1">YG-Jan2019</strain>
    </source>
</reference>
<protein>
    <submittedName>
        <fullName evidence="1">Uncharacterized protein</fullName>
    </submittedName>
</protein>
<sequence>MNYIPQYGNGASNKAQRDTGAEEDNKQVVEICYLSPTLLSGNGITSNTSGAYQTAPHIRPLGKRLWGADTISSQNKAPGPAWTLVDTWSPNVTGHATDGSLIRHTDSHLFPSSPAPDWSPLRSIPTWSQRSAERLEIRGNGVGGLAGRDRRSRTSRGFSLR</sequence>